<evidence type="ECO:0000259" key="4">
    <source>
        <dbReference type="PROSITE" id="PS01124"/>
    </source>
</evidence>
<evidence type="ECO:0000256" key="2">
    <source>
        <dbReference type="ARBA" id="ARBA00023125"/>
    </source>
</evidence>
<dbReference type="Gene3D" id="1.10.10.60">
    <property type="entry name" value="Homeodomain-like"/>
    <property type="match status" value="1"/>
</dbReference>
<dbReference type="GO" id="GO:0043565">
    <property type="term" value="F:sequence-specific DNA binding"/>
    <property type="evidence" value="ECO:0007669"/>
    <property type="project" value="InterPro"/>
</dbReference>
<feature type="domain" description="HTH araC/xylS-type" evidence="4">
    <location>
        <begin position="150"/>
        <end position="222"/>
    </location>
</feature>
<dbReference type="PROSITE" id="PS01124">
    <property type="entry name" value="HTH_ARAC_FAMILY_2"/>
    <property type="match status" value="1"/>
</dbReference>
<dbReference type="GO" id="GO:0003700">
    <property type="term" value="F:DNA-binding transcription factor activity"/>
    <property type="evidence" value="ECO:0007669"/>
    <property type="project" value="InterPro"/>
</dbReference>
<evidence type="ECO:0000256" key="1">
    <source>
        <dbReference type="ARBA" id="ARBA00023015"/>
    </source>
</evidence>
<dbReference type="PANTHER" id="PTHR46796">
    <property type="entry name" value="HTH-TYPE TRANSCRIPTIONAL ACTIVATOR RHAS-RELATED"/>
    <property type="match status" value="1"/>
</dbReference>
<evidence type="ECO:0000256" key="3">
    <source>
        <dbReference type="ARBA" id="ARBA00023163"/>
    </source>
</evidence>
<dbReference type="InterPro" id="IPR018062">
    <property type="entry name" value="HTH_AraC-typ_CS"/>
</dbReference>
<dbReference type="SMART" id="SM00342">
    <property type="entry name" value="HTH_ARAC"/>
    <property type="match status" value="1"/>
</dbReference>
<protein>
    <recommendedName>
        <fullName evidence="4">HTH araC/xylS-type domain-containing protein</fullName>
    </recommendedName>
</protein>
<reference evidence="5 6" key="1">
    <citation type="submission" date="2015-09" db="EMBL/GenBank/DDBJ databases">
        <title>Draft Genome Sequence of the Strain BR 3267 (Bradyrhizobium yuanmingense) recommended as inoculant for cowpea in Brazil.</title>
        <authorList>
            <person name="Simoes-Araujo J.L."/>
            <person name="Zilli J.E."/>
        </authorList>
    </citation>
    <scope>NUCLEOTIDE SEQUENCE [LARGE SCALE GENOMIC DNA]</scope>
    <source>
        <strain evidence="5 6">BR3267</strain>
    </source>
</reference>
<dbReference type="EMBL" id="LJYF01000030">
    <property type="protein sequence ID" value="KRP93278.1"/>
    <property type="molecule type" value="Genomic_DNA"/>
</dbReference>
<dbReference type="AlphaFoldDB" id="A0A0R3CFC8"/>
<accession>A0A0R3CFC8</accession>
<gene>
    <name evidence="5" type="ORF">AOQ72_27040</name>
</gene>
<evidence type="ECO:0000313" key="6">
    <source>
        <dbReference type="Proteomes" id="UP000051380"/>
    </source>
</evidence>
<keyword evidence="2" id="KW-0238">DNA-binding</keyword>
<keyword evidence="1" id="KW-0805">Transcription regulation</keyword>
<sequence length="235" mass="26223">MLIEFDHRASDSPYVERVWRSRSRRGGSFLSMAEGNIELVVTRLPEFLAVTLRGPVTRGTLVECPANGEWLAIRFRLGTYLPEIPTSALIDHQNMQLPVLLNGRFLFSGLSWDIPGYDDAESLVARMARAGVIARSHATDAAIDGDVDWMSRRSVQRHFRRVTGMTFSSHQQIQRARRAAALLVSGSSVLDATSGAGYFDQAHLTRSVRQLIGMTPARLSRERPQLSFSYKTTTS</sequence>
<dbReference type="STRING" id="108015.GA0061099_1012107"/>
<dbReference type="Proteomes" id="UP000051380">
    <property type="component" value="Unassembled WGS sequence"/>
</dbReference>
<dbReference type="Pfam" id="PF12833">
    <property type="entry name" value="HTH_18"/>
    <property type="match status" value="1"/>
</dbReference>
<dbReference type="RefSeq" id="WP_036015707.1">
    <property type="nucleotide sequence ID" value="NZ_JBGCBC010000001.1"/>
</dbReference>
<dbReference type="InterPro" id="IPR018060">
    <property type="entry name" value="HTH_AraC"/>
</dbReference>
<comment type="caution">
    <text evidence="5">The sequence shown here is derived from an EMBL/GenBank/DDBJ whole genome shotgun (WGS) entry which is preliminary data.</text>
</comment>
<dbReference type="PROSITE" id="PS00041">
    <property type="entry name" value="HTH_ARAC_FAMILY_1"/>
    <property type="match status" value="1"/>
</dbReference>
<name>A0A0R3CFC8_9BRAD</name>
<keyword evidence="3" id="KW-0804">Transcription</keyword>
<dbReference type="InterPro" id="IPR050204">
    <property type="entry name" value="AraC_XylS_family_regulators"/>
</dbReference>
<organism evidence="5 6">
    <name type="scientific">Bradyrhizobium yuanmingense</name>
    <dbReference type="NCBI Taxonomy" id="108015"/>
    <lineage>
        <taxon>Bacteria</taxon>
        <taxon>Pseudomonadati</taxon>
        <taxon>Pseudomonadota</taxon>
        <taxon>Alphaproteobacteria</taxon>
        <taxon>Hyphomicrobiales</taxon>
        <taxon>Nitrobacteraceae</taxon>
        <taxon>Bradyrhizobium</taxon>
    </lineage>
</organism>
<evidence type="ECO:0000313" key="5">
    <source>
        <dbReference type="EMBL" id="KRP93278.1"/>
    </source>
</evidence>
<proteinExistence type="predicted"/>